<evidence type="ECO:0000313" key="15">
    <source>
        <dbReference type="Proteomes" id="UP000007799"/>
    </source>
</evidence>
<dbReference type="SUPFAM" id="SSF57889">
    <property type="entry name" value="Cysteine-rich domain"/>
    <property type="match status" value="1"/>
</dbReference>
<dbReference type="InterPro" id="IPR004595">
    <property type="entry name" value="TFIIH_C1-like_dom"/>
</dbReference>
<dbReference type="GO" id="GO:0006289">
    <property type="term" value="P:nucleotide-excision repair"/>
    <property type="evidence" value="ECO:0007669"/>
    <property type="project" value="UniProtKB-UniRule"/>
</dbReference>
<dbReference type="GeneID" id="16078226"/>
<keyword evidence="6 11" id="KW-0862">Zinc</keyword>
<dbReference type="SUPFAM" id="SSF53300">
    <property type="entry name" value="vWA-like"/>
    <property type="match status" value="1"/>
</dbReference>
<name>F2TYK0_SALR5</name>
<dbReference type="OrthoDB" id="284275at2759"/>
<dbReference type="InterPro" id="IPR013083">
    <property type="entry name" value="Znf_RING/FYVE/PHD"/>
</dbReference>
<dbReference type="RefSeq" id="XP_004997631.1">
    <property type="nucleotide sequence ID" value="XM_004997574.1"/>
</dbReference>
<dbReference type="AlphaFoldDB" id="F2TYK0"/>
<dbReference type="eggNOG" id="KOG2807">
    <property type="taxonomic scope" value="Eukaryota"/>
</dbReference>
<keyword evidence="15" id="KW-1185">Reference proteome</keyword>
<evidence type="ECO:0000256" key="10">
    <source>
        <dbReference type="ARBA" id="ARBA00023242"/>
    </source>
</evidence>
<dbReference type="InterPro" id="IPR012170">
    <property type="entry name" value="TFIIH_SSL1/p44"/>
</dbReference>
<evidence type="ECO:0000256" key="1">
    <source>
        <dbReference type="ARBA" id="ARBA00004123"/>
    </source>
</evidence>
<protein>
    <recommendedName>
        <fullName evidence="11">General transcription factor IIH subunit</fullName>
    </recommendedName>
</protein>
<dbReference type="FunFam" id="3.40.50.410:FF:000015">
    <property type="entry name" value="General transcription factor IIH subunit 2"/>
    <property type="match status" value="1"/>
</dbReference>
<dbReference type="Pfam" id="PF04056">
    <property type="entry name" value="Ssl1"/>
    <property type="match status" value="1"/>
</dbReference>
<dbReference type="Pfam" id="PF07975">
    <property type="entry name" value="C1_4"/>
    <property type="match status" value="1"/>
</dbReference>
<dbReference type="InterPro" id="IPR046349">
    <property type="entry name" value="C1-like_sf"/>
</dbReference>
<comment type="similarity">
    <text evidence="2 11">Belongs to the GTF2H2 family.</text>
</comment>
<reference evidence="14" key="1">
    <citation type="submission" date="2009-08" db="EMBL/GenBank/DDBJ databases">
        <title>Annotation of Salpingoeca rosetta.</title>
        <authorList>
            <consortium name="The Broad Institute Genome Sequencing Platform"/>
            <person name="Russ C."/>
            <person name="Cuomo C."/>
            <person name="Burger G."/>
            <person name="Gray M.W."/>
            <person name="Holland P.W.H."/>
            <person name="King N."/>
            <person name="Lang F.B.F."/>
            <person name="Roger A.J."/>
            <person name="Ruiz-Trillo I."/>
            <person name="Young S.K."/>
            <person name="Zeng Q."/>
            <person name="Gargeya S."/>
            <person name="Alvarado L."/>
            <person name="Berlin A."/>
            <person name="Chapman S.B."/>
            <person name="Chen Z."/>
            <person name="Freedman E."/>
            <person name="Gellesch M."/>
            <person name="Goldberg J."/>
            <person name="Griggs A."/>
            <person name="Gujja S."/>
            <person name="Heilman E."/>
            <person name="Heiman D."/>
            <person name="Howarth C."/>
            <person name="Mehta T."/>
            <person name="Neiman D."/>
            <person name="Pearson M."/>
            <person name="Roberts A."/>
            <person name="Saif S."/>
            <person name="Shea T."/>
            <person name="Shenoy N."/>
            <person name="Sisk P."/>
            <person name="Stolte C."/>
            <person name="Sykes S."/>
            <person name="White J."/>
            <person name="Yandava C."/>
            <person name="Haas B."/>
            <person name="Nusbaum C."/>
            <person name="Birren B."/>
        </authorList>
    </citation>
    <scope>NUCLEOTIDE SEQUENCE [LARGE SCALE GENOMIC DNA]</scope>
    <source>
        <strain evidence="14">ATCC 50818</strain>
    </source>
</reference>
<dbReference type="InParanoid" id="F2TYK0"/>
<evidence type="ECO:0000256" key="5">
    <source>
        <dbReference type="ARBA" id="ARBA00022771"/>
    </source>
</evidence>
<keyword evidence="3 11" id="KW-0479">Metal-binding</keyword>
<dbReference type="NCBIfam" id="TIGR00622">
    <property type="entry name" value="ssl1"/>
    <property type="match status" value="1"/>
</dbReference>
<dbReference type="Gene3D" id="3.30.40.10">
    <property type="entry name" value="Zinc/RING finger domain, C3HC4 (zinc finger)"/>
    <property type="match status" value="1"/>
</dbReference>
<dbReference type="GO" id="GO:0005675">
    <property type="term" value="C:transcription factor TFIIH holo complex"/>
    <property type="evidence" value="ECO:0007669"/>
    <property type="project" value="UniProtKB-UniRule"/>
</dbReference>
<gene>
    <name evidence="14" type="ORF">PTSG_01653</name>
</gene>
<keyword evidence="7 11" id="KW-0805">Transcription regulation</keyword>
<keyword evidence="8 11" id="KW-0804">Transcription</keyword>
<dbReference type="InterPro" id="IPR036465">
    <property type="entry name" value="vWFA_dom_sf"/>
</dbReference>
<dbReference type="InterPro" id="IPR002035">
    <property type="entry name" value="VWF_A"/>
</dbReference>
<dbReference type="InterPro" id="IPR007198">
    <property type="entry name" value="Ssl1-like"/>
</dbReference>
<dbReference type="SMART" id="SM01047">
    <property type="entry name" value="C1_4"/>
    <property type="match status" value="1"/>
</dbReference>
<dbReference type="PROSITE" id="PS00028">
    <property type="entry name" value="ZINC_FINGER_C2H2_1"/>
    <property type="match status" value="1"/>
</dbReference>
<dbReference type="Proteomes" id="UP000007799">
    <property type="component" value="Unassembled WGS sequence"/>
</dbReference>
<dbReference type="FunCoup" id="F2TYK0">
    <property type="interactions" value="932"/>
</dbReference>
<evidence type="ECO:0000313" key="14">
    <source>
        <dbReference type="EMBL" id="EGD78674.1"/>
    </source>
</evidence>
<dbReference type="PIRSF" id="PIRSF015919">
    <property type="entry name" value="TFIIH_SSL1"/>
    <property type="match status" value="1"/>
</dbReference>
<evidence type="ECO:0000256" key="2">
    <source>
        <dbReference type="ARBA" id="ARBA00006092"/>
    </source>
</evidence>
<dbReference type="SMART" id="SM00327">
    <property type="entry name" value="VWA"/>
    <property type="match status" value="1"/>
</dbReference>
<dbReference type="PROSITE" id="PS50234">
    <property type="entry name" value="VWFA"/>
    <property type="match status" value="1"/>
</dbReference>
<dbReference type="InterPro" id="IPR013087">
    <property type="entry name" value="Znf_C2H2_type"/>
</dbReference>
<evidence type="ECO:0000256" key="6">
    <source>
        <dbReference type="ARBA" id="ARBA00022833"/>
    </source>
</evidence>
<dbReference type="PANTHER" id="PTHR12695:SF2">
    <property type="entry name" value="GENERAL TRANSCRIPTION FACTOR IIH SUBUNIT 2-RELATED"/>
    <property type="match status" value="1"/>
</dbReference>
<sequence length="394" mass="43140">MADRIEAGVEYVWDEVREGEDGTLCIDEITAQTHTRVRKRHALAPQLGPCKRGMIRHVYLVVDLSQDMDDDDLKPNRLTCTVHNLIDFVHSFFHENPISDMGVIVMREGVARVICELNGNKDVLVEHLSALLHPKTPLFPAGEASLQNALAVARRSLRSIPSHATREVVIVQATLASCDPGNILDTIKSLRSDKVTVNVVGLAAAVRICETVCKETGGIHAVALDEDHLGELLLALTTPPAAPADADATQMRLGFAAYEGRRPTVRRQKDGQLGITTGGYVCPQCRAKVSDIPQRCTTCGLMLVSSPHLAKTFHHMFPLPVFKEVTLAAAEWCAGCTQPLPTTLPAYECPSCGARVCLDCDVYVHRELHNCPGCPVTADSWTQHNTDQQRQQHT</sequence>
<accession>F2TYK0</accession>
<dbReference type="EMBL" id="GL832957">
    <property type="protein sequence ID" value="EGD78674.1"/>
    <property type="molecule type" value="Genomic_DNA"/>
</dbReference>
<keyword evidence="4" id="KW-0227">DNA damage</keyword>
<evidence type="ECO:0000256" key="11">
    <source>
        <dbReference type="PIRNR" id="PIRNR015919"/>
    </source>
</evidence>
<dbReference type="STRING" id="946362.F2TYK0"/>
<evidence type="ECO:0000256" key="7">
    <source>
        <dbReference type="ARBA" id="ARBA00023015"/>
    </source>
</evidence>
<dbReference type="Gene3D" id="3.40.50.410">
    <property type="entry name" value="von Willebrand factor, type A domain"/>
    <property type="match status" value="1"/>
</dbReference>
<evidence type="ECO:0000256" key="8">
    <source>
        <dbReference type="ARBA" id="ARBA00023163"/>
    </source>
</evidence>
<evidence type="ECO:0000256" key="4">
    <source>
        <dbReference type="ARBA" id="ARBA00022763"/>
    </source>
</evidence>
<feature type="zinc finger region" description="C4-type" evidence="12">
    <location>
        <begin position="282"/>
        <end position="299"/>
    </location>
</feature>
<dbReference type="GO" id="GO:0000439">
    <property type="term" value="C:transcription factor TFIIH core complex"/>
    <property type="evidence" value="ECO:0007669"/>
    <property type="project" value="InterPro"/>
</dbReference>
<dbReference type="OMA" id="ENTICAC"/>
<keyword evidence="10 11" id="KW-0539">Nucleus</keyword>
<dbReference type="KEGG" id="sre:PTSG_01653"/>
<evidence type="ECO:0000256" key="12">
    <source>
        <dbReference type="PIRSR" id="PIRSR015919-1"/>
    </source>
</evidence>
<dbReference type="GO" id="GO:0006351">
    <property type="term" value="P:DNA-templated transcription"/>
    <property type="evidence" value="ECO:0007669"/>
    <property type="project" value="InterPro"/>
</dbReference>
<proteinExistence type="inferred from homology"/>
<evidence type="ECO:0000259" key="13">
    <source>
        <dbReference type="PROSITE" id="PS50234"/>
    </source>
</evidence>
<dbReference type="GO" id="GO:0006357">
    <property type="term" value="P:regulation of transcription by RNA polymerase II"/>
    <property type="evidence" value="ECO:0007669"/>
    <property type="project" value="TreeGrafter"/>
</dbReference>
<dbReference type="PANTHER" id="PTHR12695">
    <property type="entry name" value="GENERAL TRANSCRIPTION FACTOR IIH SUBUNIT 2"/>
    <property type="match status" value="1"/>
</dbReference>
<organism evidence="15">
    <name type="scientific">Salpingoeca rosetta (strain ATCC 50818 / BSB-021)</name>
    <dbReference type="NCBI Taxonomy" id="946362"/>
    <lineage>
        <taxon>Eukaryota</taxon>
        <taxon>Choanoflagellata</taxon>
        <taxon>Craspedida</taxon>
        <taxon>Salpingoecidae</taxon>
        <taxon>Salpingoeca</taxon>
    </lineage>
</organism>
<feature type="domain" description="VWFA" evidence="13">
    <location>
        <begin position="57"/>
        <end position="202"/>
    </location>
</feature>
<dbReference type="GO" id="GO:0008270">
    <property type="term" value="F:zinc ion binding"/>
    <property type="evidence" value="ECO:0007669"/>
    <property type="project" value="UniProtKB-UniRule"/>
</dbReference>
<evidence type="ECO:0000256" key="9">
    <source>
        <dbReference type="ARBA" id="ARBA00023204"/>
    </source>
</evidence>
<evidence type="ECO:0000256" key="3">
    <source>
        <dbReference type="ARBA" id="ARBA00022723"/>
    </source>
</evidence>
<keyword evidence="5" id="KW-0863">Zinc-finger</keyword>
<comment type="subcellular location">
    <subcellularLocation>
        <location evidence="1 11">Nucleus</location>
    </subcellularLocation>
</comment>
<keyword evidence="9" id="KW-0234">DNA repair</keyword>